<name>A0A8J3RTU9_9ACTN</name>
<evidence type="ECO:0000256" key="1">
    <source>
        <dbReference type="ARBA" id="ARBA00009981"/>
    </source>
</evidence>
<evidence type="ECO:0000256" key="2">
    <source>
        <dbReference type="RuleBase" id="RU362080"/>
    </source>
</evidence>
<dbReference type="Proteomes" id="UP000616724">
    <property type="component" value="Unassembled WGS sequence"/>
</dbReference>
<sequence length="104" mass="11662">MSYYAHMDMEQIGIVEARKRLGTLVSRAVHAHVPVRISRSADEHAVLISEAEYAELQRLREQAEIAEMKERMASVQRGEARLTGFASREAAYAHFGVPLPDAPE</sequence>
<dbReference type="SUPFAM" id="SSF143120">
    <property type="entry name" value="YefM-like"/>
    <property type="match status" value="1"/>
</dbReference>
<dbReference type="InterPro" id="IPR036165">
    <property type="entry name" value="YefM-like_sf"/>
</dbReference>
<accession>A0A8J3RTU9</accession>
<keyword evidence="4" id="KW-1185">Reference proteome</keyword>
<proteinExistence type="inferred from homology"/>
<gene>
    <name evidence="3" type="ORF">Plo01_74670</name>
</gene>
<comment type="function">
    <text evidence="2">Antitoxin component of a type II toxin-antitoxin (TA) system.</text>
</comment>
<protein>
    <recommendedName>
        <fullName evidence="2">Antitoxin</fullName>
    </recommendedName>
</protein>
<dbReference type="AlphaFoldDB" id="A0A8J3RTU9"/>
<evidence type="ECO:0000313" key="4">
    <source>
        <dbReference type="Proteomes" id="UP000616724"/>
    </source>
</evidence>
<evidence type="ECO:0000313" key="3">
    <source>
        <dbReference type="EMBL" id="GIH81038.1"/>
    </source>
</evidence>
<dbReference type="NCBIfam" id="TIGR01552">
    <property type="entry name" value="phd_fam"/>
    <property type="match status" value="1"/>
</dbReference>
<dbReference type="Gene3D" id="3.40.1620.10">
    <property type="entry name" value="YefM-like domain"/>
    <property type="match status" value="1"/>
</dbReference>
<comment type="caution">
    <text evidence="3">The sequence shown here is derived from an EMBL/GenBank/DDBJ whole genome shotgun (WGS) entry which is preliminary data.</text>
</comment>
<comment type="similarity">
    <text evidence="1 2">Belongs to the phD/YefM antitoxin family.</text>
</comment>
<dbReference type="InterPro" id="IPR006442">
    <property type="entry name" value="Antitoxin_Phd/YefM"/>
</dbReference>
<dbReference type="Pfam" id="PF02604">
    <property type="entry name" value="PhdYeFM_antitox"/>
    <property type="match status" value="1"/>
</dbReference>
<organism evidence="3 4">
    <name type="scientific">Planobispora longispora</name>
    <dbReference type="NCBI Taxonomy" id="28887"/>
    <lineage>
        <taxon>Bacteria</taxon>
        <taxon>Bacillati</taxon>
        <taxon>Actinomycetota</taxon>
        <taxon>Actinomycetes</taxon>
        <taxon>Streptosporangiales</taxon>
        <taxon>Streptosporangiaceae</taxon>
        <taxon>Planobispora</taxon>
    </lineage>
</organism>
<dbReference type="EMBL" id="BOOH01000067">
    <property type="protein sequence ID" value="GIH81038.1"/>
    <property type="molecule type" value="Genomic_DNA"/>
</dbReference>
<reference evidence="3 4" key="1">
    <citation type="submission" date="2021-01" db="EMBL/GenBank/DDBJ databases">
        <title>Whole genome shotgun sequence of Planobispora longispora NBRC 13918.</title>
        <authorList>
            <person name="Komaki H."/>
            <person name="Tamura T."/>
        </authorList>
    </citation>
    <scope>NUCLEOTIDE SEQUENCE [LARGE SCALE GENOMIC DNA]</scope>
    <source>
        <strain evidence="3 4">NBRC 13918</strain>
    </source>
</reference>